<evidence type="ECO:0000313" key="1">
    <source>
        <dbReference type="EMBL" id="MBB5434345.1"/>
    </source>
</evidence>
<dbReference type="GO" id="GO:0005506">
    <property type="term" value="F:iron ion binding"/>
    <property type="evidence" value="ECO:0007669"/>
    <property type="project" value="UniProtKB-ARBA"/>
</dbReference>
<comment type="caution">
    <text evidence="1">The sequence shown here is derived from an EMBL/GenBank/DDBJ whole genome shotgun (WGS) entry which is preliminary data.</text>
</comment>
<dbReference type="EMBL" id="JACHDB010000001">
    <property type="protein sequence ID" value="MBB5434345.1"/>
    <property type="molecule type" value="Genomic_DNA"/>
</dbReference>
<protein>
    <submittedName>
        <fullName evidence="1">Ectoine hydroxylase</fullName>
        <ecNumber evidence="1">1.14.11.-</ecNumber>
    </submittedName>
</protein>
<keyword evidence="1" id="KW-0560">Oxidoreductase</keyword>
<organism evidence="1 2">
    <name type="scientific">Nocardiopsis composta</name>
    <dbReference type="NCBI Taxonomy" id="157465"/>
    <lineage>
        <taxon>Bacteria</taxon>
        <taxon>Bacillati</taxon>
        <taxon>Actinomycetota</taxon>
        <taxon>Actinomycetes</taxon>
        <taxon>Streptosporangiales</taxon>
        <taxon>Nocardiopsidaceae</taxon>
        <taxon>Nocardiopsis</taxon>
    </lineage>
</organism>
<name>A0A7W8QPS3_9ACTN</name>
<proteinExistence type="predicted"/>
<dbReference type="RefSeq" id="WP_184394876.1">
    <property type="nucleotide sequence ID" value="NZ_BAAAJD010000064.1"/>
</dbReference>
<dbReference type="EC" id="1.14.11.-" evidence="1"/>
<sequence>MTALTETQLPALDEYPTRKDRAPALLYRTHPTVWGPVEDGPCTTGEIEAYAAAGYVRAGGLLTGDEIRGLAAELDRLRGDDGMLVDDRTAIAEGLDGAQVRSVYEVHRISDAFAELARDPRVVDRARQILGSDVYLYQTRATHVPALDDVDVHWHSDFETWHAEDGMPAPRAVAVSIALTDAVEDNGALRVMPGSHKTFVSCVGETPEDHYLDAGKSQEAGLPDDGSLSIMTAMYGVDVLDAEAGAVTVCDANLMHGTAANATSHPRSELLLVFNSVENTCVDPFSADAPRPAFLGAREAEPIR</sequence>
<dbReference type="Gene3D" id="2.60.120.620">
    <property type="entry name" value="q2cbj1_9rhob like domain"/>
    <property type="match status" value="1"/>
</dbReference>
<dbReference type="SUPFAM" id="SSF51197">
    <property type="entry name" value="Clavaminate synthase-like"/>
    <property type="match status" value="1"/>
</dbReference>
<dbReference type="InterPro" id="IPR008775">
    <property type="entry name" value="Phytyl_CoA_dOase-like"/>
</dbReference>
<dbReference type="GO" id="GO:0016706">
    <property type="term" value="F:2-oxoglutarate-dependent dioxygenase activity"/>
    <property type="evidence" value="ECO:0007669"/>
    <property type="project" value="UniProtKB-ARBA"/>
</dbReference>
<dbReference type="AlphaFoldDB" id="A0A7W8QPS3"/>
<dbReference type="Pfam" id="PF05721">
    <property type="entry name" value="PhyH"/>
    <property type="match status" value="1"/>
</dbReference>
<accession>A0A7W8QPS3</accession>
<dbReference type="Proteomes" id="UP000572635">
    <property type="component" value="Unassembled WGS sequence"/>
</dbReference>
<dbReference type="PANTHER" id="PTHR20883">
    <property type="entry name" value="PHYTANOYL-COA DIOXYGENASE DOMAIN CONTAINING 1"/>
    <property type="match status" value="1"/>
</dbReference>
<gene>
    <name evidence="1" type="ORF">HDA36_004429</name>
</gene>
<evidence type="ECO:0000313" key="2">
    <source>
        <dbReference type="Proteomes" id="UP000572635"/>
    </source>
</evidence>
<reference evidence="1 2" key="1">
    <citation type="submission" date="2020-08" db="EMBL/GenBank/DDBJ databases">
        <title>Sequencing the genomes of 1000 actinobacteria strains.</title>
        <authorList>
            <person name="Klenk H.-P."/>
        </authorList>
    </citation>
    <scope>NUCLEOTIDE SEQUENCE [LARGE SCALE GENOMIC DNA]</scope>
    <source>
        <strain evidence="1 2">DSM 44551</strain>
    </source>
</reference>
<keyword evidence="2" id="KW-1185">Reference proteome</keyword>
<dbReference type="PANTHER" id="PTHR20883:SF48">
    <property type="entry name" value="ECTOINE DIOXYGENASE"/>
    <property type="match status" value="1"/>
</dbReference>